<evidence type="ECO:0000313" key="1">
    <source>
        <dbReference type="EMBL" id="EGF86014.1"/>
    </source>
</evidence>
<protein>
    <submittedName>
        <fullName evidence="1">HK97 gp10 family phage protein</fullName>
    </submittedName>
</protein>
<sequence length="172" mass="19016">MTEIQNVSRLINKIHRIGGTAGEQIIKAGVSRGTKIVQSEAKLLVPTNSGRTRNSIRTKVDGLKGSVYTNEPSAVFVEFGTGSVGASNHGGISPNVRPSYRNTPWWFHESMVEGGYLSAYNFFTIDTPVGKFYKTEGQAAQPFMYPALKNNRAKVLAEMEKYLSRKLKEITK</sequence>
<dbReference type="EMBL" id="ACRO01000047">
    <property type="protein sequence ID" value="EGF86014.1"/>
    <property type="molecule type" value="Genomic_DNA"/>
</dbReference>
<gene>
    <name evidence="1" type="ORF">HMPREF0428_01816</name>
</gene>
<dbReference type="Proteomes" id="UP000004773">
    <property type="component" value="Unassembled WGS sequence"/>
</dbReference>
<evidence type="ECO:0000313" key="2">
    <source>
        <dbReference type="Proteomes" id="UP000004773"/>
    </source>
</evidence>
<name>A0AA87AJH2_9BACL</name>
<comment type="caution">
    <text evidence="1">The sequence shown here is derived from an EMBL/GenBank/DDBJ whole genome shotgun (WGS) entry which is preliminary data.</text>
</comment>
<organism evidence="1 2">
    <name type="scientific">Gemella haemolysans M341</name>
    <dbReference type="NCBI Taxonomy" id="562981"/>
    <lineage>
        <taxon>Bacteria</taxon>
        <taxon>Bacillati</taxon>
        <taxon>Bacillota</taxon>
        <taxon>Bacilli</taxon>
        <taxon>Bacillales</taxon>
        <taxon>Gemellaceae</taxon>
        <taxon>Gemella</taxon>
    </lineage>
</organism>
<dbReference type="InterPro" id="IPR010064">
    <property type="entry name" value="HK97-gp10_tail"/>
</dbReference>
<proteinExistence type="predicted"/>
<dbReference type="Pfam" id="PF04883">
    <property type="entry name" value="HK97-gp10_like"/>
    <property type="match status" value="1"/>
</dbReference>
<dbReference type="NCBIfam" id="TIGR01725">
    <property type="entry name" value="phge_HK97_gp10"/>
    <property type="match status" value="1"/>
</dbReference>
<dbReference type="RefSeq" id="WP_003147996.1">
    <property type="nucleotide sequence ID" value="NZ_GL883586.1"/>
</dbReference>
<accession>A0AA87AJH2</accession>
<dbReference type="AlphaFoldDB" id="A0AA87AJH2"/>
<reference evidence="1 2" key="1">
    <citation type="submission" date="2011-03" db="EMBL/GenBank/DDBJ databases">
        <title>The Genome Sequence of Gemella haemolysans M341.</title>
        <authorList>
            <consortium name="The Broad Institute Genome Sequencing Platform"/>
            <consortium name="The Broad Institute Genome Sequencing Center for Infectious Disease"/>
            <person name="Earl A."/>
            <person name="Ward D."/>
            <person name="Feldgarden M."/>
            <person name="Gevers D."/>
            <person name="Sibley C.D."/>
            <person name="Field T.R."/>
            <person name="Grinwis M."/>
            <person name="Eshaghurshan C.S."/>
            <person name="Surette M.G."/>
            <person name="Young S.K."/>
            <person name="Zeng Q."/>
            <person name="Gargeya S."/>
            <person name="Fitzgerald M."/>
            <person name="Haas B."/>
            <person name="Abouelleil A."/>
            <person name="Alvarado L."/>
            <person name="Arachchi H.M."/>
            <person name="Berlin A."/>
            <person name="Brown A."/>
            <person name="Chapman S.B."/>
            <person name="Chen Z."/>
            <person name="Dunbar C."/>
            <person name="Freedman E."/>
            <person name="Gearin G."/>
            <person name="Gellesch M."/>
            <person name="Goldberg J."/>
            <person name="Griggs A."/>
            <person name="Gujja S."/>
            <person name="Heilman E.R."/>
            <person name="Heiman D."/>
            <person name="Howarth C."/>
            <person name="Larson L."/>
            <person name="Lui A."/>
            <person name="MacDonald P.J.P."/>
            <person name="Mehta T."/>
            <person name="Montmayeur A."/>
            <person name="Murphy C."/>
            <person name="Neiman D."/>
            <person name="Pearson M."/>
            <person name="Priest M."/>
            <person name="Roberts A."/>
            <person name="Saif S."/>
            <person name="Shea T."/>
            <person name="Shenoy N."/>
            <person name="Sisk P."/>
            <person name="Stolte C."/>
            <person name="Sykes S."/>
            <person name="White J."/>
            <person name="Yandava C."/>
            <person name="Wortman J."/>
            <person name="Nusbaum C."/>
            <person name="Birren B."/>
        </authorList>
    </citation>
    <scope>NUCLEOTIDE SEQUENCE [LARGE SCALE GENOMIC DNA]</scope>
    <source>
        <strain evidence="1 2">M341</strain>
    </source>
</reference>